<dbReference type="SMART" id="SM00494">
    <property type="entry name" value="ChtBD2"/>
    <property type="match status" value="1"/>
</dbReference>
<dbReference type="SUPFAM" id="SSF57625">
    <property type="entry name" value="Invertebrate chitin-binding proteins"/>
    <property type="match status" value="1"/>
</dbReference>
<sequence>MKLALGFVGISQAARAPRDLNIDDIVGIIDFPKIELPDGLVFPCKDICLGGDLKENLADCGKCLYRNWKPCEDGIYPHEENCNQFYTCINGKRLPDLTCPGSMLFNPETSMCAFPSAVECHVQFPKFDCLKSCEDFKIRSRKVYR</sequence>
<dbReference type="InParanoid" id="E4XAS6"/>
<keyword evidence="3" id="KW-0119">Carbohydrate metabolism</keyword>
<dbReference type="GO" id="GO:0006032">
    <property type="term" value="P:chitin catabolic process"/>
    <property type="evidence" value="ECO:0007669"/>
    <property type="project" value="UniProtKB-KW"/>
</dbReference>
<keyword evidence="3" id="KW-0146">Chitin degradation</keyword>
<dbReference type="Pfam" id="PF01607">
    <property type="entry name" value="CBM_14"/>
    <property type="match status" value="1"/>
</dbReference>
<dbReference type="GO" id="GO:0005576">
    <property type="term" value="C:extracellular region"/>
    <property type="evidence" value="ECO:0007669"/>
    <property type="project" value="InterPro"/>
</dbReference>
<dbReference type="InterPro" id="IPR036508">
    <property type="entry name" value="Chitin-bd_dom_sf"/>
</dbReference>
<comment type="catalytic activity">
    <reaction evidence="1">
        <text>Random endo-hydrolysis of N-acetyl-beta-D-glucosaminide (1-&gt;4)-beta-linkages in chitin and chitodextrins.</text>
        <dbReference type="EC" id="3.2.1.14"/>
    </reaction>
</comment>
<dbReference type="AlphaFoldDB" id="E4XAS6"/>
<dbReference type="GO" id="GO:0008843">
    <property type="term" value="F:endochitinase activity"/>
    <property type="evidence" value="ECO:0007669"/>
    <property type="project" value="UniProtKB-EC"/>
</dbReference>
<name>E4XAS6_OIKDI</name>
<dbReference type="PROSITE" id="PS50940">
    <property type="entry name" value="CHIT_BIND_II"/>
    <property type="match status" value="1"/>
</dbReference>
<dbReference type="EC" id="3.2.1.14" evidence="2"/>
<evidence type="ECO:0000256" key="2">
    <source>
        <dbReference type="ARBA" id="ARBA00012729"/>
    </source>
</evidence>
<dbReference type="GO" id="GO:0008061">
    <property type="term" value="F:chitin binding"/>
    <property type="evidence" value="ECO:0007669"/>
    <property type="project" value="InterPro"/>
</dbReference>
<evidence type="ECO:0000313" key="5">
    <source>
        <dbReference type="EMBL" id="CBY08607.1"/>
    </source>
</evidence>
<keyword evidence="6" id="KW-1185">Reference proteome</keyword>
<dbReference type="EMBL" id="FN653032">
    <property type="protein sequence ID" value="CBY08607.1"/>
    <property type="molecule type" value="Genomic_DNA"/>
</dbReference>
<reference evidence="5" key="1">
    <citation type="journal article" date="2010" name="Science">
        <title>Plasticity of animal genome architecture unmasked by rapid evolution of a pelagic tunicate.</title>
        <authorList>
            <person name="Denoeud F."/>
            <person name="Henriet S."/>
            <person name="Mungpakdee S."/>
            <person name="Aury J.M."/>
            <person name="Da Silva C."/>
            <person name="Brinkmann H."/>
            <person name="Mikhaleva J."/>
            <person name="Olsen L.C."/>
            <person name="Jubin C."/>
            <person name="Canestro C."/>
            <person name="Bouquet J.M."/>
            <person name="Danks G."/>
            <person name="Poulain J."/>
            <person name="Campsteijn C."/>
            <person name="Adamski M."/>
            <person name="Cross I."/>
            <person name="Yadetie F."/>
            <person name="Muffato M."/>
            <person name="Louis A."/>
            <person name="Butcher S."/>
            <person name="Tsagkogeorga G."/>
            <person name="Konrad A."/>
            <person name="Singh S."/>
            <person name="Jensen M.F."/>
            <person name="Cong E.H."/>
            <person name="Eikeseth-Otteraa H."/>
            <person name="Noel B."/>
            <person name="Anthouard V."/>
            <person name="Porcel B.M."/>
            <person name="Kachouri-Lafond R."/>
            <person name="Nishino A."/>
            <person name="Ugolini M."/>
            <person name="Chourrout P."/>
            <person name="Nishida H."/>
            <person name="Aasland R."/>
            <person name="Huzurbazar S."/>
            <person name="Westhof E."/>
            <person name="Delsuc F."/>
            <person name="Lehrach H."/>
            <person name="Reinhardt R."/>
            <person name="Weissenbach J."/>
            <person name="Roy S.W."/>
            <person name="Artiguenave F."/>
            <person name="Postlethwait J.H."/>
            <person name="Manak J.R."/>
            <person name="Thompson E.M."/>
            <person name="Jaillon O."/>
            <person name="Du Pasquier L."/>
            <person name="Boudinot P."/>
            <person name="Liberles D.A."/>
            <person name="Volff J.N."/>
            <person name="Philippe H."/>
            <person name="Lenhard B."/>
            <person name="Roest Crollius H."/>
            <person name="Wincker P."/>
            <person name="Chourrout D."/>
        </authorList>
    </citation>
    <scope>NUCLEOTIDE SEQUENCE [LARGE SCALE GENOMIC DNA]</scope>
</reference>
<evidence type="ECO:0000256" key="1">
    <source>
        <dbReference type="ARBA" id="ARBA00000822"/>
    </source>
</evidence>
<organism evidence="5">
    <name type="scientific">Oikopleura dioica</name>
    <name type="common">Tunicate</name>
    <dbReference type="NCBI Taxonomy" id="34765"/>
    <lineage>
        <taxon>Eukaryota</taxon>
        <taxon>Metazoa</taxon>
        <taxon>Chordata</taxon>
        <taxon>Tunicata</taxon>
        <taxon>Appendicularia</taxon>
        <taxon>Copelata</taxon>
        <taxon>Oikopleuridae</taxon>
        <taxon>Oikopleura</taxon>
    </lineage>
</organism>
<dbReference type="Gene3D" id="2.170.140.10">
    <property type="entry name" value="Chitin binding domain"/>
    <property type="match status" value="1"/>
</dbReference>
<evidence type="ECO:0000313" key="6">
    <source>
        <dbReference type="Proteomes" id="UP000001307"/>
    </source>
</evidence>
<dbReference type="OrthoDB" id="9987187at2759"/>
<protein>
    <recommendedName>
        <fullName evidence="2">chitinase</fullName>
        <ecNumber evidence="2">3.2.1.14</ecNumber>
    </recommendedName>
</protein>
<accession>E4XAS6</accession>
<keyword evidence="3" id="KW-0624">Polysaccharide degradation</keyword>
<evidence type="ECO:0000256" key="3">
    <source>
        <dbReference type="ARBA" id="ARBA00023024"/>
    </source>
</evidence>
<feature type="domain" description="Chitin-binding type-2" evidence="4">
    <location>
        <begin position="68"/>
        <end position="122"/>
    </location>
</feature>
<proteinExistence type="predicted"/>
<evidence type="ECO:0000259" key="4">
    <source>
        <dbReference type="PROSITE" id="PS50940"/>
    </source>
</evidence>
<gene>
    <name evidence="5" type="ORF">GSOID_T00005188001</name>
</gene>
<dbReference type="Proteomes" id="UP000001307">
    <property type="component" value="Unassembled WGS sequence"/>
</dbReference>
<dbReference type="InterPro" id="IPR002557">
    <property type="entry name" value="Chitin-bd_dom"/>
</dbReference>